<dbReference type="RefSeq" id="WP_115493648.1">
    <property type="nucleotide sequence ID" value="NZ_QRBE01000001.1"/>
</dbReference>
<evidence type="ECO:0000256" key="2">
    <source>
        <dbReference type="SAM" id="SignalP"/>
    </source>
</evidence>
<keyword evidence="5" id="KW-1185">Reference proteome</keyword>
<organism evidence="4 5">
    <name type="scientific">Dyella monticola</name>
    <dbReference type="NCBI Taxonomy" id="1927958"/>
    <lineage>
        <taxon>Bacteria</taxon>
        <taxon>Pseudomonadati</taxon>
        <taxon>Pseudomonadota</taxon>
        <taxon>Gammaproteobacteria</taxon>
        <taxon>Lysobacterales</taxon>
        <taxon>Rhodanobacteraceae</taxon>
        <taxon>Dyella</taxon>
    </lineage>
</organism>
<dbReference type="AlphaFoldDB" id="A0A370X870"/>
<evidence type="ECO:0000256" key="1">
    <source>
        <dbReference type="ARBA" id="ARBA00022729"/>
    </source>
</evidence>
<evidence type="ECO:0000313" key="5">
    <source>
        <dbReference type="Proteomes" id="UP000254258"/>
    </source>
</evidence>
<proteinExistence type="predicted"/>
<protein>
    <submittedName>
        <fullName evidence="4">Porin family protein</fullName>
    </submittedName>
</protein>
<name>A0A370X870_9GAMM</name>
<dbReference type="PROSITE" id="PS51257">
    <property type="entry name" value="PROKAR_LIPOPROTEIN"/>
    <property type="match status" value="1"/>
</dbReference>
<dbReference type="InterPro" id="IPR027385">
    <property type="entry name" value="Beta-barrel_OMP"/>
</dbReference>
<dbReference type="Pfam" id="PF13505">
    <property type="entry name" value="OMP_b-brl"/>
    <property type="match status" value="1"/>
</dbReference>
<dbReference type="InterPro" id="IPR011250">
    <property type="entry name" value="OMP/PagP_B-barrel"/>
</dbReference>
<dbReference type="EMBL" id="QRBE01000001">
    <property type="protein sequence ID" value="RDS84613.1"/>
    <property type="molecule type" value="Genomic_DNA"/>
</dbReference>
<dbReference type="SUPFAM" id="SSF56925">
    <property type="entry name" value="OMPA-like"/>
    <property type="match status" value="1"/>
</dbReference>
<evidence type="ECO:0000259" key="3">
    <source>
        <dbReference type="Pfam" id="PF13505"/>
    </source>
</evidence>
<accession>A0A370X870</accession>
<gene>
    <name evidence="4" type="ORF">DWU98_01195</name>
</gene>
<feature type="domain" description="Outer membrane protein beta-barrel" evidence="3">
    <location>
        <begin position="12"/>
        <end position="206"/>
    </location>
</feature>
<reference evidence="4 5" key="1">
    <citation type="submission" date="2018-07" db="EMBL/GenBank/DDBJ databases">
        <title>Dyella monticola sp. nov. and Dyella psychrodurans sp. nov. isolated from monsoon evergreen broad-leaved forest soil of Dinghu Mountain, China.</title>
        <authorList>
            <person name="Gao Z."/>
            <person name="Qiu L."/>
        </authorList>
    </citation>
    <scope>NUCLEOTIDE SEQUENCE [LARGE SCALE GENOMIC DNA]</scope>
    <source>
        <strain evidence="4 5">4G-K06</strain>
    </source>
</reference>
<sequence length="233" mass="25396">MRLRTLPTSLTAIAAACVITAPAFASQQDQPGYYVSARTVYARQQANNMDLSLRPRIGSFASGKDSAERFTGAFAAGYQFGNGWRAEGEYVARATSAFTSGSTAFPTSFNHDRISSQRFMLNGYRDFALGHGFSAYASLGLGITNARSGGWQGNPSRQFDRTTQNNLTYAVGVGVSYALAKRWTVDLGYRYADMGHAQSGWNAFANAPGLRDEQLRANLVANEIYLGVRFLFD</sequence>
<feature type="signal peptide" evidence="2">
    <location>
        <begin position="1"/>
        <end position="25"/>
    </location>
</feature>
<evidence type="ECO:0000313" key="4">
    <source>
        <dbReference type="EMBL" id="RDS84613.1"/>
    </source>
</evidence>
<dbReference type="OrthoDB" id="6101900at2"/>
<feature type="chain" id="PRO_5016803227" evidence="2">
    <location>
        <begin position="26"/>
        <end position="233"/>
    </location>
</feature>
<dbReference type="Gene3D" id="2.40.160.20">
    <property type="match status" value="1"/>
</dbReference>
<dbReference type="Proteomes" id="UP000254258">
    <property type="component" value="Unassembled WGS sequence"/>
</dbReference>
<keyword evidence="1 2" id="KW-0732">Signal</keyword>
<comment type="caution">
    <text evidence="4">The sequence shown here is derived from an EMBL/GenBank/DDBJ whole genome shotgun (WGS) entry which is preliminary data.</text>
</comment>